<organism evidence="1 2">
    <name type="scientific">Variovorax paradoxus</name>
    <dbReference type="NCBI Taxonomy" id="34073"/>
    <lineage>
        <taxon>Bacteria</taxon>
        <taxon>Pseudomonadati</taxon>
        <taxon>Pseudomonadota</taxon>
        <taxon>Betaproteobacteria</taxon>
        <taxon>Burkholderiales</taxon>
        <taxon>Comamonadaceae</taxon>
        <taxon>Variovorax</taxon>
    </lineage>
</organism>
<accession>A0A0D0M585</accession>
<sequence length="219" mass="24419">MGKTYSITVNNRASHSAFFMVFQNDPTSWSPNALSLAWFAKYSNPSKTARVKFEWSVETGFSWAETGELRPGIQFSATELYIPENGQNKITLDYNGAYQFIDPTSGPDKDRYYLNETKNIPLKSQAAVGVTMSGSTVYAVQARPNQNLTFSPHPQYFIAYGDYQEGDVIDVSTVNNPLRLDYPTGVYSLTTTLNIDGSWDAPDTLAHSNRKLLQLLEAA</sequence>
<evidence type="ECO:0000313" key="2">
    <source>
        <dbReference type="Proteomes" id="UP000032067"/>
    </source>
</evidence>
<dbReference type="EMBL" id="JXQQ01000003">
    <property type="protein sequence ID" value="KIQ37198.1"/>
    <property type="molecule type" value="Genomic_DNA"/>
</dbReference>
<dbReference type="RefSeq" id="WP_042576880.1">
    <property type="nucleotide sequence ID" value="NZ_JXQQ01000003.1"/>
</dbReference>
<evidence type="ECO:0000313" key="1">
    <source>
        <dbReference type="EMBL" id="KIQ37198.1"/>
    </source>
</evidence>
<dbReference type="Proteomes" id="UP000032067">
    <property type="component" value="Unassembled WGS sequence"/>
</dbReference>
<dbReference type="AlphaFoldDB" id="A0A0D0M585"/>
<dbReference type="OrthoDB" id="2661796at2"/>
<proteinExistence type="predicted"/>
<gene>
    <name evidence="1" type="ORF">RT97_00815</name>
</gene>
<reference evidence="1 2" key="1">
    <citation type="submission" date="2014-12" db="EMBL/GenBank/DDBJ databases">
        <title>16Stimator: statistical estimation of ribosomal gene copy numbers from draft genome assemblies.</title>
        <authorList>
            <person name="Perisin M.A."/>
            <person name="Vetter M."/>
            <person name="Gilbert J.A."/>
            <person name="Bergelson J."/>
        </authorList>
    </citation>
    <scope>NUCLEOTIDE SEQUENCE [LARGE SCALE GENOMIC DNA]</scope>
    <source>
        <strain evidence="1 2">MEDvA23</strain>
    </source>
</reference>
<protein>
    <recommendedName>
        <fullName evidence="3">Protein rhiA</fullName>
    </recommendedName>
</protein>
<name>A0A0D0M585_VARPD</name>
<comment type="caution">
    <text evidence="1">The sequence shown here is derived from an EMBL/GenBank/DDBJ whole genome shotgun (WGS) entry which is preliminary data.</text>
</comment>
<evidence type="ECO:0008006" key="3">
    <source>
        <dbReference type="Google" id="ProtNLM"/>
    </source>
</evidence>